<feature type="region of interest" description="Disordered" evidence="1">
    <location>
        <begin position="1"/>
        <end position="33"/>
    </location>
</feature>
<accession>A0A8S3IXR0</accession>
<reference evidence="3" key="1">
    <citation type="submission" date="2021-02" db="EMBL/GenBank/DDBJ databases">
        <authorList>
            <person name="Nowell W R."/>
        </authorList>
    </citation>
    <scope>NUCLEOTIDE SEQUENCE</scope>
</reference>
<name>A0A8S3IXR0_9BILA</name>
<evidence type="ECO:0000313" key="3">
    <source>
        <dbReference type="EMBL" id="CAF5206709.1"/>
    </source>
</evidence>
<feature type="non-terminal residue" evidence="3">
    <location>
        <position position="1"/>
    </location>
</feature>
<gene>
    <name evidence="3" type="ORF">GIL414_LOCUS78393</name>
</gene>
<protein>
    <recommendedName>
        <fullName evidence="2">CRIB domain-containing protein</fullName>
    </recommendedName>
</protein>
<organism evidence="3 4">
    <name type="scientific">Rotaria magnacalcarata</name>
    <dbReference type="NCBI Taxonomy" id="392030"/>
    <lineage>
        <taxon>Eukaryota</taxon>
        <taxon>Metazoa</taxon>
        <taxon>Spiralia</taxon>
        <taxon>Gnathifera</taxon>
        <taxon>Rotifera</taxon>
        <taxon>Eurotatoria</taxon>
        <taxon>Bdelloidea</taxon>
        <taxon>Philodinida</taxon>
        <taxon>Philodinidae</taxon>
        <taxon>Rotaria</taxon>
    </lineage>
</organism>
<feature type="domain" description="CRIB" evidence="2">
    <location>
        <begin position="51"/>
        <end position="64"/>
    </location>
</feature>
<dbReference type="PROSITE" id="PS50108">
    <property type="entry name" value="CRIB"/>
    <property type="match status" value="1"/>
</dbReference>
<dbReference type="EMBL" id="CAJOBJ010349827">
    <property type="protein sequence ID" value="CAF5206709.1"/>
    <property type="molecule type" value="Genomic_DNA"/>
</dbReference>
<dbReference type="Proteomes" id="UP000681720">
    <property type="component" value="Unassembled WGS sequence"/>
</dbReference>
<evidence type="ECO:0000259" key="2">
    <source>
        <dbReference type="PROSITE" id="PS50108"/>
    </source>
</evidence>
<dbReference type="AlphaFoldDB" id="A0A8S3IXR0"/>
<evidence type="ECO:0000313" key="4">
    <source>
        <dbReference type="Proteomes" id="UP000681720"/>
    </source>
</evidence>
<sequence length="120" mass="13711">NNNNNNKEIPRRYSRLKTISNKPDKEQQQQQFELRRCRSLSKIRTVKKSDISGPINFEHVHHISNGSNQAKPRPLSGSVTLRSLHASMSHLPNSGSIMERFFNQNKKRASASFEPKTTAV</sequence>
<dbReference type="InterPro" id="IPR000095">
    <property type="entry name" value="CRIB_dom"/>
</dbReference>
<comment type="caution">
    <text evidence="3">The sequence shown here is derived from an EMBL/GenBank/DDBJ whole genome shotgun (WGS) entry which is preliminary data.</text>
</comment>
<proteinExistence type="predicted"/>
<evidence type="ECO:0000256" key="1">
    <source>
        <dbReference type="SAM" id="MobiDB-lite"/>
    </source>
</evidence>